<reference evidence="3" key="2">
    <citation type="submission" date="2016-10" db="EMBL/GenBank/DDBJ databases">
        <authorList>
            <person name="de Groot N.N."/>
        </authorList>
    </citation>
    <scope>NUCLEOTIDE SEQUENCE [LARGE SCALE GENOMIC DNA]</scope>
    <source>
        <strain evidence="3">DSM 26348</strain>
    </source>
</reference>
<evidence type="ECO:0000313" key="4">
    <source>
        <dbReference type="Proteomes" id="UP000199518"/>
    </source>
</evidence>
<feature type="transmembrane region" description="Helical" evidence="1">
    <location>
        <begin position="6"/>
        <end position="23"/>
    </location>
</feature>
<dbReference type="Proteomes" id="UP000199518">
    <property type="component" value="Unassembled WGS sequence"/>
</dbReference>
<evidence type="ECO:0000256" key="1">
    <source>
        <dbReference type="SAM" id="Phobius"/>
    </source>
</evidence>
<keyword evidence="4" id="KW-1185">Reference proteome</keyword>
<keyword evidence="1" id="KW-0472">Membrane</keyword>
<keyword evidence="1" id="KW-0812">Transmembrane</keyword>
<sequence>EVLAGWHWVAMVALLLKHASFLMQTSS</sequence>
<evidence type="ECO:0000313" key="2">
    <source>
        <dbReference type="EMBL" id="SFH63638.1"/>
    </source>
</evidence>
<dbReference type="EMBL" id="FOQD01000001">
    <property type="protein sequence ID" value="SFH63638.1"/>
    <property type="molecule type" value="Genomic_DNA"/>
</dbReference>
<reference evidence="4" key="1">
    <citation type="submission" date="2016-10" db="EMBL/GenBank/DDBJ databases">
        <authorList>
            <person name="Varghese N."/>
            <person name="Submissions S."/>
        </authorList>
    </citation>
    <scope>NUCLEOTIDE SEQUENCE [LARGE SCALE GENOMIC DNA]</scope>
    <source>
        <strain evidence="4">DSM 26348</strain>
    </source>
</reference>
<keyword evidence="1" id="KW-1133">Transmembrane helix</keyword>
<accession>A0A1I3DYE5</accession>
<dbReference type="EMBL" id="FOQD01000004">
    <property type="protein sequence ID" value="SFH91715.1"/>
    <property type="molecule type" value="Genomic_DNA"/>
</dbReference>
<protein>
    <submittedName>
        <fullName evidence="3">Uncharacterized protein</fullName>
    </submittedName>
</protein>
<dbReference type="AlphaFoldDB" id="A0A1I3DYE5"/>
<evidence type="ECO:0000313" key="3">
    <source>
        <dbReference type="EMBL" id="SFH91715.1"/>
    </source>
</evidence>
<proteinExistence type="predicted"/>
<gene>
    <name evidence="2" type="ORF">SAMN05421753_101546</name>
    <name evidence="3" type="ORF">SAMN05421753_1041</name>
</gene>
<name>A0A1I3DYE5_9PLAN</name>
<feature type="non-terminal residue" evidence="3">
    <location>
        <position position="1"/>
    </location>
</feature>
<organism evidence="3 4">
    <name type="scientific">Planctomicrobium piriforme</name>
    <dbReference type="NCBI Taxonomy" id="1576369"/>
    <lineage>
        <taxon>Bacteria</taxon>
        <taxon>Pseudomonadati</taxon>
        <taxon>Planctomycetota</taxon>
        <taxon>Planctomycetia</taxon>
        <taxon>Planctomycetales</taxon>
        <taxon>Planctomycetaceae</taxon>
        <taxon>Planctomicrobium</taxon>
    </lineage>
</organism>